<dbReference type="InterPro" id="IPR013974">
    <property type="entry name" value="SAF"/>
</dbReference>
<dbReference type="CDD" id="cd11614">
    <property type="entry name" value="SAF_CpaB_FlgA_like"/>
    <property type="match status" value="1"/>
</dbReference>
<protein>
    <recommendedName>
        <fullName evidence="1">SAF domain-containing protein</fullName>
    </recommendedName>
</protein>
<evidence type="ECO:0000259" key="1">
    <source>
        <dbReference type="SMART" id="SM00858"/>
    </source>
</evidence>
<dbReference type="SMART" id="SM00858">
    <property type="entry name" value="SAF"/>
    <property type="match status" value="1"/>
</dbReference>
<organism evidence="2 3">
    <name type="scientific">Terrabacter terrae</name>
    <dbReference type="NCBI Taxonomy" id="318434"/>
    <lineage>
        <taxon>Bacteria</taxon>
        <taxon>Bacillati</taxon>
        <taxon>Actinomycetota</taxon>
        <taxon>Actinomycetes</taxon>
        <taxon>Micrococcales</taxon>
        <taxon>Intrasporangiaceae</taxon>
        <taxon>Terrabacter</taxon>
    </lineage>
</organism>
<accession>A0ABN2TSR4</accession>
<dbReference type="RefSeq" id="WP_343986488.1">
    <property type="nucleotide sequence ID" value="NZ_BAAANB010000001.1"/>
</dbReference>
<reference evidence="2 3" key="1">
    <citation type="journal article" date="2019" name="Int. J. Syst. Evol. Microbiol.">
        <title>The Global Catalogue of Microorganisms (GCM) 10K type strain sequencing project: providing services to taxonomists for standard genome sequencing and annotation.</title>
        <authorList>
            <consortium name="The Broad Institute Genomics Platform"/>
            <consortium name="The Broad Institute Genome Sequencing Center for Infectious Disease"/>
            <person name="Wu L."/>
            <person name="Ma J."/>
        </authorList>
    </citation>
    <scope>NUCLEOTIDE SEQUENCE [LARGE SCALE GENOMIC DNA]</scope>
    <source>
        <strain evidence="2 3">JCM 14283</strain>
    </source>
</reference>
<dbReference type="Pfam" id="PF16976">
    <property type="entry name" value="RcpC"/>
    <property type="match status" value="1"/>
</dbReference>
<comment type="caution">
    <text evidence="2">The sequence shown here is derived from an EMBL/GenBank/DDBJ whole genome shotgun (WGS) entry which is preliminary data.</text>
</comment>
<name>A0ABN2TSR4_9MICO</name>
<gene>
    <name evidence="2" type="ORF">GCM10009740_03200</name>
</gene>
<dbReference type="InterPro" id="IPR031571">
    <property type="entry name" value="RcpC_dom"/>
</dbReference>
<proteinExistence type="predicted"/>
<sequence>MNRRILAIALALALAVTGGALVIMYARNADARAIAAESPAQVWVAQQPIPAGTPLKDAQRTGLIVQTAVSSKAVPVGALQEINADNNSLVATTDVAAGEYLLAGRFGVRPSGTKAIEIPSGMLALSFSLSDAERVGKFVTPGSHIALFQTYTPNGSTGAADAKAQSSNGASATSLLMPDVLVIAMGDAPLAGQAAAPPAEGQSATAAGASGNYLITVAMKPADATVLIHAVSSGRSLYAALKGSDVKLDPSLQVTDVQLQQGATGR</sequence>
<dbReference type="Proteomes" id="UP001501285">
    <property type="component" value="Unassembled WGS sequence"/>
</dbReference>
<dbReference type="EMBL" id="BAAANB010000001">
    <property type="protein sequence ID" value="GAA2018652.1"/>
    <property type="molecule type" value="Genomic_DNA"/>
</dbReference>
<evidence type="ECO:0000313" key="3">
    <source>
        <dbReference type="Proteomes" id="UP001501285"/>
    </source>
</evidence>
<feature type="domain" description="SAF" evidence="1">
    <location>
        <begin position="40"/>
        <end position="107"/>
    </location>
</feature>
<keyword evidence="3" id="KW-1185">Reference proteome</keyword>
<evidence type="ECO:0000313" key="2">
    <source>
        <dbReference type="EMBL" id="GAA2018652.1"/>
    </source>
</evidence>